<gene>
    <name evidence="1" type="ORF">HPB50_017045</name>
</gene>
<evidence type="ECO:0000313" key="1">
    <source>
        <dbReference type="EMBL" id="KAH6947083.1"/>
    </source>
</evidence>
<evidence type="ECO:0000313" key="2">
    <source>
        <dbReference type="Proteomes" id="UP000821845"/>
    </source>
</evidence>
<sequence>MAAPQGSVPANPLTKKNLVEPLSRLSATASRSTIVLEPHPPEVRKWNVATHVAHRTSKDVVDVALSC</sequence>
<protein>
    <submittedName>
        <fullName evidence="1">Uncharacterized protein</fullName>
    </submittedName>
</protein>
<reference evidence="1" key="1">
    <citation type="submission" date="2020-05" db="EMBL/GenBank/DDBJ databases">
        <title>Large-scale comparative analyses of tick genomes elucidate their genetic diversity and vector capacities.</title>
        <authorList>
            <person name="Jia N."/>
            <person name="Wang J."/>
            <person name="Shi W."/>
            <person name="Du L."/>
            <person name="Sun Y."/>
            <person name="Zhan W."/>
            <person name="Jiang J."/>
            <person name="Wang Q."/>
            <person name="Zhang B."/>
            <person name="Ji P."/>
            <person name="Sakyi L.B."/>
            <person name="Cui X."/>
            <person name="Yuan T."/>
            <person name="Jiang B."/>
            <person name="Yang W."/>
            <person name="Lam T.T.-Y."/>
            <person name="Chang Q."/>
            <person name="Ding S."/>
            <person name="Wang X."/>
            <person name="Zhu J."/>
            <person name="Ruan X."/>
            <person name="Zhao L."/>
            <person name="Wei J."/>
            <person name="Que T."/>
            <person name="Du C."/>
            <person name="Cheng J."/>
            <person name="Dai P."/>
            <person name="Han X."/>
            <person name="Huang E."/>
            <person name="Gao Y."/>
            <person name="Liu J."/>
            <person name="Shao H."/>
            <person name="Ye R."/>
            <person name="Li L."/>
            <person name="Wei W."/>
            <person name="Wang X."/>
            <person name="Wang C."/>
            <person name="Yang T."/>
            <person name="Huo Q."/>
            <person name="Li W."/>
            <person name="Guo W."/>
            <person name="Chen H."/>
            <person name="Zhou L."/>
            <person name="Ni X."/>
            <person name="Tian J."/>
            <person name="Zhou Y."/>
            <person name="Sheng Y."/>
            <person name="Liu T."/>
            <person name="Pan Y."/>
            <person name="Xia L."/>
            <person name="Li J."/>
            <person name="Zhao F."/>
            <person name="Cao W."/>
        </authorList>
    </citation>
    <scope>NUCLEOTIDE SEQUENCE</scope>
    <source>
        <strain evidence="1">Hyas-2018</strain>
    </source>
</reference>
<comment type="caution">
    <text evidence="1">The sequence shown here is derived from an EMBL/GenBank/DDBJ whole genome shotgun (WGS) entry which is preliminary data.</text>
</comment>
<dbReference type="EMBL" id="CM023481">
    <property type="protein sequence ID" value="KAH6947083.1"/>
    <property type="molecule type" value="Genomic_DNA"/>
</dbReference>
<accession>A0ACB7TJ37</accession>
<organism evidence="1 2">
    <name type="scientific">Hyalomma asiaticum</name>
    <name type="common">Tick</name>
    <dbReference type="NCBI Taxonomy" id="266040"/>
    <lineage>
        <taxon>Eukaryota</taxon>
        <taxon>Metazoa</taxon>
        <taxon>Ecdysozoa</taxon>
        <taxon>Arthropoda</taxon>
        <taxon>Chelicerata</taxon>
        <taxon>Arachnida</taxon>
        <taxon>Acari</taxon>
        <taxon>Parasitiformes</taxon>
        <taxon>Ixodida</taxon>
        <taxon>Ixodoidea</taxon>
        <taxon>Ixodidae</taxon>
        <taxon>Hyalomminae</taxon>
        <taxon>Hyalomma</taxon>
    </lineage>
</organism>
<dbReference type="Proteomes" id="UP000821845">
    <property type="component" value="Chromosome 1"/>
</dbReference>
<keyword evidence="2" id="KW-1185">Reference proteome</keyword>
<proteinExistence type="predicted"/>
<name>A0ACB7TJ37_HYAAI</name>